<comment type="caution">
    <text evidence="2">The sequence shown here is derived from an EMBL/GenBank/DDBJ whole genome shotgun (WGS) entry which is preliminary data.</text>
</comment>
<keyword evidence="3" id="KW-1185">Reference proteome</keyword>
<dbReference type="EMBL" id="JAHLJV010000001">
    <property type="protein sequence ID" value="KAK1600725.1"/>
    <property type="molecule type" value="Genomic_DNA"/>
</dbReference>
<dbReference type="AlphaFoldDB" id="A0AAD8VDL4"/>
<protein>
    <submittedName>
        <fullName evidence="2">Uncharacterized protein</fullName>
    </submittedName>
</protein>
<evidence type="ECO:0000313" key="2">
    <source>
        <dbReference type="EMBL" id="KAK1600725.1"/>
    </source>
</evidence>
<reference evidence="2" key="1">
    <citation type="submission" date="2021-06" db="EMBL/GenBank/DDBJ databases">
        <title>Comparative genomics, transcriptomics and evolutionary studies reveal genomic signatures of adaptation to plant cell wall in hemibiotrophic fungi.</title>
        <authorList>
            <consortium name="DOE Joint Genome Institute"/>
            <person name="Baroncelli R."/>
            <person name="Diaz J.F."/>
            <person name="Benocci T."/>
            <person name="Peng M."/>
            <person name="Battaglia E."/>
            <person name="Haridas S."/>
            <person name="Andreopoulos W."/>
            <person name="Labutti K."/>
            <person name="Pangilinan J."/>
            <person name="Floch G.L."/>
            <person name="Makela M.R."/>
            <person name="Henrissat B."/>
            <person name="Grigoriev I.V."/>
            <person name="Crouch J.A."/>
            <person name="De Vries R.P."/>
            <person name="Sukno S.A."/>
            <person name="Thon M.R."/>
        </authorList>
    </citation>
    <scope>NUCLEOTIDE SEQUENCE</scope>
    <source>
        <strain evidence="2">CBS 125086</strain>
    </source>
</reference>
<dbReference type="RefSeq" id="XP_060421221.1">
    <property type="nucleotide sequence ID" value="XM_060552272.1"/>
</dbReference>
<proteinExistence type="predicted"/>
<evidence type="ECO:0000313" key="3">
    <source>
        <dbReference type="Proteomes" id="UP001230504"/>
    </source>
</evidence>
<evidence type="ECO:0000256" key="1">
    <source>
        <dbReference type="SAM" id="MobiDB-lite"/>
    </source>
</evidence>
<accession>A0AAD8VDL4</accession>
<name>A0AAD8VDL4_9PEZI</name>
<dbReference type="GeneID" id="85436512"/>
<organism evidence="2 3">
    <name type="scientific">Colletotrichum navitas</name>
    <dbReference type="NCBI Taxonomy" id="681940"/>
    <lineage>
        <taxon>Eukaryota</taxon>
        <taxon>Fungi</taxon>
        <taxon>Dikarya</taxon>
        <taxon>Ascomycota</taxon>
        <taxon>Pezizomycotina</taxon>
        <taxon>Sordariomycetes</taxon>
        <taxon>Hypocreomycetidae</taxon>
        <taxon>Glomerellales</taxon>
        <taxon>Glomerellaceae</taxon>
        <taxon>Colletotrichum</taxon>
        <taxon>Colletotrichum graminicola species complex</taxon>
    </lineage>
</organism>
<gene>
    <name evidence="2" type="ORF">LY79DRAFT_29887</name>
</gene>
<dbReference type="Proteomes" id="UP001230504">
    <property type="component" value="Unassembled WGS sequence"/>
</dbReference>
<feature type="region of interest" description="Disordered" evidence="1">
    <location>
        <begin position="24"/>
        <end position="52"/>
    </location>
</feature>
<sequence length="118" mass="12550">MFNVTGSTSANPSASSFASTDNLFQPATAIPPRPSTRIPFAHSLDPRRPQMNPSQRPGLYCCFGLCIRRIEGALAKRSSPAVQLTLSGLPIFPSRPSSSALSASFALHASPCKCESRT</sequence>